<dbReference type="AlphaFoldDB" id="A0A2W5N7A3"/>
<protein>
    <recommendedName>
        <fullName evidence="1">Polysaccharide pyruvyl transferase domain-containing protein</fullName>
    </recommendedName>
</protein>
<dbReference type="InterPro" id="IPR007345">
    <property type="entry name" value="Polysacch_pyruvyl_Trfase"/>
</dbReference>
<name>A0A2W5N7A3_RHOSU</name>
<feature type="domain" description="Polysaccharide pyruvyl transferase" evidence="1">
    <location>
        <begin position="15"/>
        <end position="311"/>
    </location>
</feature>
<evidence type="ECO:0000313" key="3">
    <source>
        <dbReference type="Proteomes" id="UP000249185"/>
    </source>
</evidence>
<sequence length="392" mass="42786">MTIGIFTIHTGYNEGATLQALALSLLIEEVAGEKAEIVDHRHTTQTEAHYGPPSNPRRRAIAQFRDSVLPLSPVRFVEDPRAAWAYARERYSAVVVGSDEIWKIAYRPRFRGLVQVQNDPLAPAFPNAYWPDASAGARRIAYAATAGTKTNWKRIPFFRKWQIANRLRGFTAVGLRDERTRAFLAAVAPETAARSTRVPDPTLGYDLLPFARDGIRASLAAMGVDFDRPRVVISAGRNPKVTALVAELNAQGFQTVAMSYPTEGVELDLSEAGLSPVEWAAAFGCFDLSISDRMHGCIFSLRNLTPLIVLDARAATMGYPTKNGEIATRFGLDDFYFPLAESRTSAGSLLDAALRATRGDWPRETVAARLASEREIALGFLGAAFGAKAAVV</sequence>
<dbReference type="EMBL" id="QFPW01000007">
    <property type="protein sequence ID" value="PZQ49376.1"/>
    <property type="molecule type" value="Genomic_DNA"/>
</dbReference>
<comment type="caution">
    <text evidence="2">The sequence shown here is derived from an EMBL/GenBank/DDBJ whole genome shotgun (WGS) entry which is preliminary data.</text>
</comment>
<gene>
    <name evidence="2" type="ORF">DI556_10910</name>
</gene>
<dbReference type="Pfam" id="PF04230">
    <property type="entry name" value="PS_pyruv_trans"/>
    <property type="match status" value="1"/>
</dbReference>
<dbReference type="Proteomes" id="UP000249185">
    <property type="component" value="Unassembled WGS sequence"/>
</dbReference>
<evidence type="ECO:0000313" key="2">
    <source>
        <dbReference type="EMBL" id="PZQ49376.1"/>
    </source>
</evidence>
<accession>A0A2W5N7A3</accession>
<evidence type="ECO:0000259" key="1">
    <source>
        <dbReference type="Pfam" id="PF04230"/>
    </source>
</evidence>
<proteinExistence type="predicted"/>
<reference evidence="2 3" key="1">
    <citation type="submission" date="2017-08" db="EMBL/GenBank/DDBJ databases">
        <title>Infants hospitalized years apart are colonized by the same room-sourced microbial strains.</title>
        <authorList>
            <person name="Brooks B."/>
            <person name="Olm M.R."/>
            <person name="Firek B.A."/>
            <person name="Baker R."/>
            <person name="Thomas B.C."/>
            <person name="Morowitz M.J."/>
            <person name="Banfield J.F."/>
        </authorList>
    </citation>
    <scope>NUCLEOTIDE SEQUENCE [LARGE SCALE GENOMIC DNA]</scope>
    <source>
        <strain evidence="2">S2_005_002_R2_34</strain>
    </source>
</reference>
<organism evidence="2 3">
    <name type="scientific">Rhodovulum sulfidophilum</name>
    <name type="common">Rhodobacter sulfidophilus</name>
    <dbReference type="NCBI Taxonomy" id="35806"/>
    <lineage>
        <taxon>Bacteria</taxon>
        <taxon>Pseudomonadati</taxon>
        <taxon>Pseudomonadota</taxon>
        <taxon>Alphaproteobacteria</taxon>
        <taxon>Rhodobacterales</taxon>
        <taxon>Paracoccaceae</taxon>
        <taxon>Rhodovulum</taxon>
    </lineage>
</organism>